<evidence type="ECO:0000313" key="2">
    <source>
        <dbReference type="EMBL" id="KAL2612403.1"/>
    </source>
</evidence>
<name>A0ABD1XXZ8_9MARC</name>
<feature type="region of interest" description="Disordered" evidence="1">
    <location>
        <begin position="450"/>
        <end position="472"/>
    </location>
</feature>
<feature type="compositionally biased region" description="Polar residues" evidence="1">
    <location>
        <begin position="291"/>
        <end position="304"/>
    </location>
</feature>
<feature type="compositionally biased region" description="Polar residues" evidence="1">
    <location>
        <begin position="143"/>
        <end position="159"/>
    </location>
</feature>
<protein>
    <submittedName>
        <fullName evidence="2">Uncharacterized protein</fullName>
    </submittedName>
</protein>
<comment type="caution">
    <text evidence="2">The sequence shown here is derived from an EMBL/GenBank/DDBJ whole genome shotgun (WGS) entry which is preliminary data.</text>
</comment>
<evidence type="ECO:0000256" key="1">
    <source>
        <dbReference type="SAM" id="MobiDB-lite"/>
    </source>
</evidence>
<dbReference type="EMBL" id="JBHFFA010000007">
    <property type="protein sequence ID" value="KAL2612403.1"/>
    <property type="molecule type" value="Genomic_DNA"/>
</dbReference>
<gene>
    <name evidence="2" type="ORF">R1flu_024095</name>
</gene>
<feature type="compositionally biased region" description="Basic and acidic residues" evidence="1">
    <location>
        <begin position="418"/>
        <end position="435"/>
    </location>
</feature>
<accession>A0ABD1XXZ8</accession>
<evidence type="ECO:0000313" key="3">
    <source>
        <dbReference type="Proteomes" id="UP001605036"/>
    </source>
</evidence>
<feature type="compositionally biased region" description="Low complexity" evidence="1">
    <location>
        <begin position="240"/>
        <end position="260"/>
    </location>
</feature>
<feature type="compositionally biased region" description="Low complexity" evidence="1">
    <location>
        <begin position="392"/>
        <end position="404"/>
    </location>
</feature>
<reference evidence="2 3" key="1">
    <citation type="submission" date="2024-09" db="EMBL/GenBank/DDBJ databases">
        <title>Chromosome-scale assembly of Riccia fluitans.</title>
        <authorList>
            <person name="Paukszto L."/>
            <person name="Sawicki J."/>
            <person name="Karawczyk K."/>
            <person name="Piernik-Szablinska J."/>
            <person name="Szczecinska M."/>
            <person name="Mazdziarz M."/>
        </authorList>
    </citation>
    <scope>NUCLEOTIDE SEQUENCE [LARGE SCALE GENOMIC DNA]</scope>
    <source>
        <strain evidence="2">Rf_01</strain>
        <tissue evidence="2">Aerial parts of the thallus</tissue>
    </source>
</reference>
<feature type="compositionally biased region" description="Polar residues" evidence="1">
    <location>
        <begin position="168"/>
        <end position="177"/>
    </location>
</feature>
<sequence length="630" mass="70668">MFRSRITLDHFDALSSRAFLYGAIGVCDVQPRHAASRMLRKRDSDGKSTDASGVNLVIQSATDDQNKESNKQPPKRNQFPKQVGAASKQSRAQPRSGSLNPFRCWASSRIQVEDEPPISVADQIAASVDSRSSAQPKEISNHVTEVTNFNPNWNSTSNKAPKEKGSGIPQNESSSSRKPAEIDSLPPSRDRRPSPTFEHEPAPRKISSAFEWRKHSQDVSNQRYASREKIVIGPSKAGTPPRASSRSRSSSSANRASPDSDGSKLAIPCTCHKDKAGPKGQSQKSKVEASMNKSSGLQGPSSRTEQGRGFSRDSEDDYAYRLDSPDPVGLRVLNLREFESISYSPATSRNGRSRSRSPPREGRSPSPRRPNKMAAGPPPRDGRCGGQRDELVLVSPRVIRSSRSPPRREPLALAPPCRDGRSGSPPRREQMGWEHKSCIVSSDQLVIKSRAKSAGRARGPWPDQSRSPERRNKYNYVDAEELEYWHEEKRGKEAAREIRANSRGGGNSRRTFAPIGNFYPLEGDIILRHRKRPNEPMIEFFHERSTLREHDHILRQNLQYDRRRDRLHCSSMLWRAIAVEVDNVRRDIRLHLQEAGCAEIDFDRLRTRRVADPGGKYVFERKFEAAGYSS</sequence>
<organism evidence="2 3">
    <name type="scientific">Riccia fluitans</name>
    <dbReference type="NCBI Taxonomy" id="41844"/>
    <lineage>
        <taxon>Eukaryota</taxon>
        <taxon>Viridiplantae</taxon>
        <taxon>Streptophyta</taxon>
        <taxon>Embryophyta</taxon>
        <taxon>Marchantiophyta</taxon>
        <taxon>Marchantiopsida</taxon>
        <taxon>Marchantiidae</taxon>
        <taxon>Marchantiales</taxon>
        <taxon>Ricciaceae</taxon>
        <taxon>Riccia</taxon>
    </lineage>
</organism>
<feature type="region of interest" description="Disordered" evidence="1">
    <location>
        <begin position="60"/>
        <end position="101"/>
    </location>
</feature>
<keyword evidence="3" id="KW-1185">Reference proteome</keyword>
<dbReference type="AlphaFoldDB" id="A0ABD1XXZ8"/>
<feature type="compositionally biased region" description="Basic and acidic residues" evidence="1">
    <location>
        <begin position="380"/>
        <end position="391"/>
    </location>
</feature>
<proteinExistence type="predicted"/>
<feature type="compositionally biased region" description="Basic and acidic residues" evidence="1">
    <location>
        <begin position="310"/>
        <end position="324"/>
    </location>
</feature>
<feature type="compositionally biased region" description="Polar residues" evidence="1">
    <location>
        <begin position="87"/>
        <end position="99"/>
    </location>
</feature>
<feature type="region of interest" description="Disordered" evidence="1">
    <location>
        <begin position="143"/>
        <end position="435"/>
    </location>
</feature>
<dbReference type="Proteomes" id="UP001605036">
    <property type="component" value="Unassembled WGS sequence"/>
</dbReference>
<feature type="compositionally biased region" description="Basic and acidic residues" evidence="1">
    <location>
        <begin position="188"/>
        <end position="203"/>
    </location>
</feature>